<name>A0A8J4PWF8_9MYCE</name>
<comment type="similarity">
    <text evidence="2">Belongs to the TRAFAC class TrmE-Era-EngA-EngB-Septin-like GTPase superfamily. EngB GTPase family.</text>
</comment>
<keyword evidence="7" id="KW-0342">GTP-binding</keyword>
<reference evidence="12" key="1">
    <citation type="submission" date="2020-01" db="EMBL/GenBank/DDBJ databases">
        <title>Development of genomics and gene disruption for Polysphondylium violaceum indicates a role for the polyketide synthase stlB in stalk morphogenesis.</title>
        <authorList>
            <person name="Narita B."/>
            <person name="Kawabe Y."/>
            <person name="Kin K."/>
            <person name="Saito T."/>
            <person name="Gibbs R."/>
            <person name="Kuspa A."/>
            <person name="Muzny D."/>
            <person name="Queller D."/>
            <person name="Richards S."/>
            <person name="Strassman J."/>
            <person name="Sucgang R."/>
            <person name="Worley K."/>
            <person name="Schaap P."/>
        </authorList>
    </citation>
    <scope>NUCLEOTIDE SEQUENCE</scope>
    <source>
        <strain evidence="12">QSvi11</strain>
    </source>
</reference>
<feature type="compositionally biased region" description="Basic residues" evidence="10">
    <location>
        <begin position="457"/>
        <end position="468"/>
    </location>
</feature>
<dbReference type="SUPFAM" id="SSF52540">
    <property type="entry name" value="P-loop containing nucleoside triphosphate hydrolases"/>
    <property type="match status" value="1"/>
</dbReference>
<dbReference type="GO" id="GO:0051301">
    <property type="term" value="P:cell division"/>
    <property type="evidence" value="ECO:0007669"/>
    <property type="project" value="UniProtKB-KW"/>
</dbReference>
<evidence type="ECO:0000256" key="2">
    <source>
        <dbReference type="ARBA" id="ARBA00009638"/>
    </source>
</evidence>
<dbReference type="HAMAP" id="MF_00321">
    <property type="entry name" value="GTPase_EngB"/>
    <property type="match status" value="1"/>
</dbReference>
<evidence type="ECO:0000313" key="13">
    <source>
        <dbReference type="Proteomes" id="UP000695562"/>
    </source>
</evidence>
<evidence type="ECO:0000256" key="6">
    <source>
        <dbReference type="ARBA" id="ARBA00022842"/>
    </source>
</evidence>
<organism evidence="12 13">
    <name type="scientific">Polysphondylium violaceum</name>
    <dbReference type="NCBI Taxonomy" id="133409"/>
    <lineage>
        <taxon>Eukaryota</taxon>
        <taxon>Amoebozoa</taxon>
        <taxon>Evosea</taxon>
        <taxon>Eumycetozoa</taxon>
        <taxon>Dictyostelia</taxon>
        <taxon>Dictyosteliales</taxon>
        <taxon>Dictyosteliaceae</taxon>
        <taxon>Polysphondylium</taxon>
    </lineage>
</organism>
<dbReference type="GO" id="GO:0005525">
    <property type="term" value="F:GTP binding"/>
    <property type="evidence" value="ECO:0007669"/>
    <property type="project" value="UniProtKB-KW"/>
</dbReference>
<dbReference type="GO" id="GO:0046872">
    <property type="term" value="F:metal ion binding"/>
    <property type="evidence" value="ECO:0007669"/>
    <property type="project" value="UniProtKB-KW"/>
</dbReference>
<dbReference type="AlphaFoldDB" id="A0A8J4PWF8"/>
<dbReference type="InterPro" id="IPR030393">
    <property type="entry name" value="G_ENGB_dom"/>
</dbReference>
<dbReference type="NCBIfam" id="TIGR00231">
    <property type="entry name" value="small_GTP"/>
    <property type="match status" value="1"/>
</dbReference>
<dbReference type="PANTHER" id="PTHR11649:SF13">
    <property type="entry name" value="ENGB-TYPE G DOMAIN-CONTAINING PROTEIN"/>
    <property type="match status" value="1"/>
</dbReference>
<dbReference type="NCBIfam" id="TIGR03598">
    <property type="entry name" value="GTPase_YsxC"/>
    <property type="match status" value="1"/>
</dbReference>
<gene>
    <name evidence="12" type="ORF">CYY_003703</name>
</gene>
<evidence type="ECO:0000256" key="3">
    <source>
        <dbReference type="ARBA" id="ARBA00022618"/>
    </source>
</evidence>
<accession>A0A8J4PWF8</accession>
<protein>
    <recommendedName>
        <fullName evidence="11">EngB-type G domain-containing protein</fullName>
    </recommendedName>
</protein>
<keyword evidence="9" id="KW-0131">Cell cycle</keyword>
<evidence type="ECO:0000256" key="7">
    <source>
        <dbReference type="ARBA" id="ARBA00023134"/>
    </source>
</evidence>
<evidence type="ECO:0000256" key="5">
    <source>
        <dbReference type="ARBA" id="ARBA00022741"/>
    </source>
</evidence>
<comment type="cofactor">
    <cofactor evidence="1">
        <name>Mg(2+)</name>
        <dbReference type="ChEBI" id="CHEBI:18420"/>
    </cofactor>
</comment>
<dbReference type="Proteomes" id="UP000695562">
    <property type="component" value="Unassembled WGS sequence"/>
</dbReference>
<evidence type="ECO:0000256" key="4">
    <source>
        <dbReference type="ARBA" id="ARBA00022723"/>
    </source>
</evidence>
<dbReference type="InterPro" id="IPR005225">
    <property type="entry name" value="Small_GTP-bd"/>
</dbReference>
<evidence type="ECO:0000313" key="12">
    <source>
        <dbReference type="EMBL" id="KAF2075007.1"/>
    </source>
</evidence>
<evidence type="ECO:0000256" key="9">
    <source>
        <dbReference type="ARBA" id="ARBA00023306"/>
    </source>
</evidence>
<dbReference type="EMBL" id="AJWJ01000119">
    <property type="protein sequence ID" value="KAF2075007.1"/>
    <property type="molecule type" value="Genomic_DNA"/>
</dbReference>
<keyword evidence="6" id="KW-0460">Magnesium</keyword>
<feature type="region of interest" description="Disordered" evidence="10">
    <location>
        <begin position="434"/>
        <end position="468"/>
    </location>
</feature>
<sequence length="468" mass="53628">MMISKACKSAFTLNCHALNRLISSHSTTPSHGAFTYTYTLNTNTSYLFNNQISSNDKRFMSTIKTKKIKQEKERVVRQKKKERLEFIEENSEFIESLPDADPMYDKDMTKVNLLFGAKASSLLKESSRAQWHLRIKNNNDQSLKSESPSETEATLSKNKQFQQVRYDEKVLTQIKEKSLGIFKLVGRKKKQTKLDAVRETVKKEVHFTKTKVGLLGSAKKVESFIEESSIPEVAFIGRSNVGKSSLINSTTQRGLAKTGNRPGTTQSINWYQISNSLRLVDLPGYGFAFAAEEKLETWGELINTYLTTRKTLKCVFVLVDPRFGLKDSDRQLLKLLDQQKIKTHVVMTKCDLMTQDHLAKRHFIITQEIEQLHHSVVPIIMVSAKNLAGMGDFLNAVKRFKLKMNPQDENELPPMVKSPLTNEERTMMKEKKMIEKKLKKKAKLQEQLSKDGSLKNKLQKQRSNKKNK</sequence>
<dbReference type="InterPro" id="IPR006073">
    <property type="entry name" value="GTP-bd"/>
</dbReference>
<dbReference type="PROSITE" id="PS51706">
    <property type="entry name" value="G_ENGB"/>
    <property type="match status" value="1"/>
</dbReference>
<proteinExistence type="inferred from homology"/>
<feature type="domain" description="EngB-type G" evidence="11">
    <location>
        <begin position="229"/>
        <end position="403"/>
    </location>
</feature>
<dbReference type="Gene3D" id="3.40.50.300">
    <property type="entry name" value="P-loop containing nucleotide triphosphate hydrolases"/>
    <property type="match status" value="1"/>
</dbReference>
<dbReference type="OrthoDB" id="391988at2759"/>
<evidence type="ECO:0000256" key="10">
    <source>
        <dbReference type="SAM" id="MobiDB-lite"/>
    </source>
</evidence>
<keyword evidence="13" id="KW-1185">Reference proteome</keyword>
<dbReference type="Pfam" id="PF01926">
    <property type="entry name" value="MMR_HSR1"/>
    <property type="match status" value="1"/>
</dbReference>
<dbReference type="PANTHER" id="PTHR11649">
    <property type="entry name" value="MSS1/TRME-RELATED GTP-BINDING PROTEIN"/>
    <property type="match status" value="1"/>
</dbReference>
<evidence type="ECO:0000256" key="1">
    <source>
        <dbReference type="ARBA" id="ARBA00001946"/>
    </source>
</evidence>
<keyword evidence="3" id="KW-0132">Cell division</keyword>
<evidence type="ECO:0000256" key="8">
    <source>
        <dbReference type="ARBA" id="ARBA00023210"/>
    </source>
</evidence>
<dbReference type="InterPro" id="IPR027417">
    <property type="entry name" value="P-loop_NTPase"/>
</dbReference>
<dbReference type="InterPro" id="IPR019987">
    <property type="entry name" value="GTP-bd_ribosome_bio_YsxC"/>
</dbReference>
<evidence type="ECO:0000259" key="11">
    <source>
        <dbReference type="PROSITE" id="PS51706"/>
    </source>
</evidence>
<dbReference type="CDD" id="cd01876">
    <property type="entry name" value="YihA_EngB"/>
    <property type="match status" value="1"/>
</dbReference>
<keyword evidence="8" id="KW-0717">Septation</keyword>
<keyword evidence="5" id="KW-0547">Nucleotide-binding</keyword>
<comment type="caution">
    <text evidence="12">The sequence shown here is derived from an EMBL/GenBank/DDBJ whole genome shotgun (WGS) entry which is preliminary data.</text>
</comment>
<keyword evidence="4" id="KW-0479">Metal-binding</keyword>